<accession>A0AC55DUJ1</accession>
<organism evidence="1 2">
    <name type="scientific">Echinops telfairi</name>
    <name type="common">Lesser hedgehog tenrec</name>
    <dbReference type="NCBI Taxonomy" id="9371"/>
    <lineage>
        <taxon>Eukaryota</taxon>
        <taxon>Metazoa</taxon>
        <taxon>Chordata</taxon>
        <taxon>Craniata</taxon>
        <taxon>Vertebrata</taxon>
        <taxon>Euteleostomi</taxon>
        <taxon>Mammalia</taxon>
        <taxon>Eutheria</taxon>
        <taxon>Afrotheria</taxon>
        <taxon>Tenrecidae</taxon>
        <taxon>Tenrecinae</taxon>
        <taxon>Echinops</taxon>
    </lineage>
</organism>
<sequence>MNIKLTEKELMQLRENLPVDANGKIDLNKVIDGTKEIIGEQLNIEDMKTILESMGIELTDKEFLNLRRHLQFDDDNNIYENRLLEGVKSLKSGKVNVNNLDKVLGNMGIKLSDKELKDLVQSLPVDVDEKTSLETLMNKVQVFTGDKVDSGNLKNVLKNMGIELTDKEQEQLMKSLPTDGTGKVYQHRLMRGVKFFKEGKLDLNNLENSLENMGLRLTEEEMKNLSDNLQVDANGKVALKDVMEGIKATTGGDVDGKDVKRILGNMGIELTDTESLELIQKLPFDDDNKVFKNRLLRSPKFFIGGKVNVNNLDTVLDNMGVKLSDKELEDLTQNIHVGSKYAVR</sequence>
<dbReference type="RefSeq" id="XP_045155411.1">
    <property type="nucleotide sequence ID" value="XM_045299476.1"/>
</dbReference>
<protein>
    <submittedName>
        <fullName evidence="2">Uncharacterized protein LOC123522714</fullName>
    </submittedName>
</protein>
<gene>
    <name evidence="2" type="primary">LOC123522714</name>
</gene>
<keyword evidence="1" id="KW-1185">Reference proteome</keyword>
<reference evidence="2" key="1">
    <citation type="submission" date="2025-08" db="UniProtKB">
        <authorList>
            <consortium name="RefSeq"/>
        </authorList>
    </citation>
    <scope>IDENTIFICATION</scope>
</reference>
<evidence type="ECO:0000313" key="1">
    <source>
        <dbReference type="Proteomes" id="UP000694863"/>
    </source>
</evidence>
<evidence type="ECO:0000313" key="2">
    <source>
        <dbReference type="RefSeq" id="XP_045155411.1"/>
    </source>
</evidence>
<dbReference type="Proteomes" id="UP000694863">
    <property type="component" value="Unplaced"/>
</dbReference>
<proteinExistence type="predicted"/>
<name>A0AC55DUJ1_ECHTE</name>